<evidence type="ECO:0000313" key="2">
    <source>
        <dbReference type="EMBL" id="PWG80239.1"/>
    </source>
</evidence>
<dbReference type="InterPro" id="IPR025396">
    <property type="entry name" value="DUF4302"/>
</dbReference>
<dbReference type="Pfam" id="PF14135">
    <property type="entry name" value="DUF4302"/>
    <property type="match status" value="1"/>
</dbReference>
<evidence type="ECO:0000256" key="1">
    <source>
        <dbReference type="SAM" id="SignalP"/>
    </source>
</evidence>
<gene>
    <name evidence="2" type="ORF">DDR33_13690</name>
</gene>
<comment type="caution">
    <text evidence="2">The sequence shown here is derived from an EMBL/GenBank/DDBJ whole genome shotgun (WGS) entry which is preliminary data.</text>
</comment>
<keyword evidence="1" id="KW-0732">Signal</keyword>
<feature type="signal peptide" evidence="1">
    <location>
        <begin position="1"/>
        <end position="25"/>
    </location>
</feature>
<feature type="chain" id="PRO_5015645101" description="DUF4302 domain-containing protein" evidence="1">
    <location>
        <begin position="26"/>
        <end position="445"/>
    </location>
</feature>
<protein>
    <recommendedName>
        <fullName evidence="4">DUF4302 domain-containing protein</fullName>
    </recommendedName>
</protein>
<dbReference type="PROSITE" id="PS51257">
    <property type="entry name" value="PROKAR_LIPOPROTEIN"/>
    <property type="match status" value="1"/>
</dbReference>
<evidence type="ECO:0000313" key="3">
    <source>
        <dbReference type="Proteomes" id="UP000245647"/>
    </source>
</evidence>
<accession>A0A2U2PGI5</accession>
<reference evidence="2 3" key="1">
    <citation type="submission" date="2018-04" db="EMBL/GenBank/DDBJ databases">
        <title>Pedobacter chongqingensis sp. nov., isolated from a rottenly hemp rope.</title>
        <authorList>
            <person name="Cai Y."/>
        </authorList>
    </citation>
    <scope>NUCLEOTIDE SEQUENCE [LARGE SCALE GENOMIC DNA]</scope>
    <source>
        <strain evidence="2 3">FJ4-8</strain>
    </source>
</reference>
<organism evidence="2 3">
    <name type="scientific">Pararcticibacter amylolyticus</name>
    <dbReference type="NCBI Taxonomy" id="2173175"/>
    <lineage>
        <taxon>Bacteria</taxon>
        <taxon>Pseudomonadati</taxon>
        <taxon>Bacteroidota</taxon>
        <taxon>Sphingobacteriia</taxon>
        <taxon>Sphingobacteriales</taxon>
        <taxon>Sphingobacteriaceae</taxon>
        <taxon>Pararcticibacter</taxon>
    </lineage>
</organism>
<keyword evidence="3" id="KW-1185">Reference proteome</keyword>
<evidence type="ECO:0008006" key="4">
    <source>
        <dbReference type="Google" id="ProtNLM"/>
    </source>
</evidence>
<name>A0A2U2PGI5_9SPHI</name>
<sequence>MGSLKHKIMKRLLWFCMAIAFGLTACKKDDVDLAFGEKPEVRVEKALQQYKSELVSSENGWVATLYPAGGGGYNFYIDFEENDRVSMFADIASSTAGAAYGSTYRLKAAMVPSLYFDTYSYIHILADPDPSVYGGTRGWGVFSDFEFAFSSVKGDSIELKGNLSGSKLILVKASKAQADSYKAGDFKKAIDETVAYVAGEPFLFTEFGDGKKVQTSVNAAMKTFSILNAEEGGIKATSSFFSFTLTGIHLQDTMRYGGNAFTDVYWDDDKPGLYILTHDNKRLEIQASETPVFPMHLLLGTNFTTVAVPAGTISGMSPEFITRRQQAAANVYALLSSPLTLADIDFVFNTEERLMDMDAYIYQNNQAYLARFSYSYTKTSDGVFKFRYTGANGNADLIKNAMAPLLNYINNDRFSMEYYSDPDKRILGKIASIDNAGFYFTGNLE</sequence>
<dbReference type="AlphaFoldDB" id="A0A2U2PGI5"/>
<dbReference type="EMBL" id="QEAS01000010">
    <property type="protein sequence ID" value="PWG80239.1"/>
    <property type="molecule type" value="Genomic_DNA"/>
</dbReference>
<dbReference type="Proteomes" id="UP000245647">
    <property type="component" value="Unassembled WGS sequence"/>
</dbReference>
<proteinExistence type="predicted"/>